<dbReference type="PROSITE" id="PS00174">
    <property type="entry name" value="P_GLUCOSE_ISOMERASE_2"/>
    <property type="match status" value="1"/>
</dbReference>
<dbReference type="GO" id="GO:0048029">
    <property type="term" value="F:monosaccharide binding"/>
    <property type="evidence" value="ECO:0007669"/>
    <property type="project" value="TreeGrafter"/>
</dbReference>
<evidence type="ECO:0000256" key="1">
    <source>
        <dbReference type="ARBA" id="ARBA00004926"/>
    </source>
</evidence>
<dbReference type="InterPro" id="IPR035482">
    <property type="entry name" value="SIS_PGI_2"/>
</dbReference>
<evidence type="ECO:0000256" key="6">
    <source>
        <dbReference type="ARBA" id="ARBA00023152"/>
    </source>
</evidence>
<comment type="catalytic activity">
    <reaction evidence="9 10">
        <text>alpha-D-glucose 6-phosphate = beta-D-fructose 6-phosphate</text>
        <dbReference type="Rhea" id="RHEA:11816"/>
        <dbReference type="ChEBI" id="CHEBI:57634"/>
        <dbReference type="ChEBI" id="CHEBI:58225"/>
        <dbReference type="EC" id="5.3.1.9"/>
    </reaction>
</comment>
<dbReference type="GO" id="GO:0097367">
    <property type="term" value="F:carbohydrate derivative binding"/>
    <property type="evidence" value="ECO:0007669"/>
    <property type="project" value="InterPro"/>
</dbReference>
<keyword evidence="5 10" id="KW-0312">Gluconeogenesis</keyword>
<evidence type="ECO:0000256" key="7">
    <source>
        <dbReference type="ARBA" id="ARBA00023235"/>
    </source>
</evidence>
<dbReference type="InterPro" id="IPR001672">
    <property type="entry name" value="G6P_Isomerase"/>
</dbReference>
<evidence type="ECO:0000256" key="3">
    <source>
        <dbReference type="ARBA" id="ARBA00011952"/>
    </source>
</evidence>
<keyword evidence="7 10" id="KW-0413">Isomerase</keyword>
<dbReference type="PRINTS" id="PR00662">
    <property type="entry name" value="G6PISOMERASE"/>
</dbReference>
<evidence type="ECO:0000256" key="2">
    <source>
        <dbReference type="ARBA" id="ARBA00006604"/>
    </source>
</evidence>
<dbReference type="AlphaFoldDB" id="A0A9P5XDJ5"/>
<comment type="caution">
    <text evidence="11">The sequence shown here is derived from an EMBL/GenBank/DDBJ whole genome shotgun (WGS) entry which is preliminary data.</text>
</comment>
<evidence type="ECO:0000256" key="10">
    <source>
        <dbReference type="RuleBase" id="RU000612"/>
    </source>
</evidence>
<evidence type="ECO:0000313" key="11">
    <source>
        <dbReference type="EMBL" id="KAF9447575.1"/>
    </source>
</evidence>
<dbReference type="InterPro" id="IPR035476">
    <property type="entry name" value="SIS_PGI_1"/>
</dbReference>
<reference evidence="11" key="1">
    <citation type="submission" date="2020-11" db="EMBL/GenBank/DDBJ databases">
        <authorList>
            <consortium name="DOE Joint Genome Institute"/>
            <person name="Ahrendt S."/>
            <person name="Riley R."/>
            <person name="Andreopoulos W."/>
            <person name="Labutti K."/>
            <person name="Pangilinan J."/>
            <person name="Ruiz-Duenas F.J."/>
            <person name="Barrasa J.M."/>
            <person name="Sanchez-Garcia M."/>
            <person name="Camarero S."/>
            <person name="Miyauchi S."/>
            <person name="Serrano A."/>
            <person name="Linde D."/>
            <person name="Babiker R."/>
            <person name="Drula E."/>
            <person name="Ayuso-Fernandez I."/>
            <person name="Pacheco R."/>
            <person name="Padilla G."/>
            <person name="Ferreira P."/>
            <person name="Barriuso J."/>
            <person name="Kellner H."/>
            <person name="Castanera R."/>
            <person name="Alfaro M."/>
            <person name="Ramirez L."/>
            <person name="Pisabarro A.G."/>
            <person name="Kuo A."/>
            <person name="Tritt A."/>
            <person name="Lipzen A."/>
            <person name="He G."/>
            <person name="Yan M."/>
            <person name="Ng V."/>
            <person name="Cullen D."/>
            <person name="Martin F."/>
            <person name="Rosso M.-N."/>
            <person name="Henrissat B."/>
            <person name="Hibbett D."/>
            <person name="Martinez A.T."/>
            <person name="Grigoriev I.V."/>
        </authorList>
    </citation>
    <scope>NUCLEOTIDE SEQUENCE</scope>
    <source>
        <strain evidence="11">MF-IS2</strain>
    </source>
</reference>
<dbReference type="GO" id="GO:0051156">
    <property type="term" value="P:glucose 6-phosphate metabolic process"/>
    <property type="evidence" value="ECO:0007669"/>
    <property type="project" value="TreeGrafter"/>
</dbReference>
<dbReference type="InterPro" id="IPR018189">
    <property type="entry name" value="Phosphoglucose_isomerase_CS"/>
</dbReference>
<dbReference type="InterPro" id="IPR023096">
    <property type="entry name" value="G6P_Isomerase_C"/>
</dbReference>
<dbReference type="SUPFAM" id="SSF53697">
    <property type="entry name" value="SIS domain"/>
    <property type="match status" value="1"/>
</dbReference>
<dbReference type="CDD" id="cd05016">
    <property type="entry name" value="SIS_PGI_2"/>
    <property type="match status" value="1"/>
</dbReference>
<keyword evidence="12" id="KW-1185">Reference proteome</keyword>
<dbReference type="Proteomes" id="UP000807342">
    <property type="component" value="Unassembled WGS sequence"/>
</dbReference>
<dbReference type="NCBIfam" id="NF001211">
    <property type="entry name" value="PRK00179.1"/>
    <property type="match status" value="1"/>
</dbReference>
<dbReference type="FunFam" id="3.40.50.10490:FF:000004">
    <property type="entry name" value="Glucose-6-phosphate isomerase"/>
    <property type="match status" value="1"/>
</dbReference>
<dbReference type="EC" id="5.3.1.9" evidence="3 10"/>
<evidence type="ECO:0000256" key="5">
    <source>
        <dbReference type="ARBA" id="ARBA00022432"/>
    </source>
</evidence>
<dbReference type="HAMAP" id="MF_00473">
    <property type="entry name" value="G6P_isomerase"/>
    <property type="match status" value="1"/>
</dbReference>
<dbReference type="GO" id="GO:0006094">
    <property type="term" value="P:gluconeogenesis"/>
    <property type="evidence" value="ECO:0007669"/>
    <property type="project" value="UniProtKB-KW"/>
</dbReference>
<dbReference type="EMBL" id="MU151194">
    <property type="protein sequence ID" value="KAF9447575.1"/>
    <property type="molecule type" value="Genomic_DNA"/>
</dbReference>
<dbReference type="Pfam" id="PF00342">
    <property type="entry name" value="PGI"/>
    <property type="match status" value="1"/>
</dbReference>
<keyword evidence="6 10" id="KW-0324">Glycolysis</keyword>
<dbReference type="FunFam" id="1.10.1390.10:FF:000001">
    <property type="entry name" value="Glucose-6-phosphate isomerase"/>
    <property type="match status" value="1"/>
</dbReference>
<comment type="pathway">
    <text evidence="1 10">Carbohydrate degradation; glycolysis; D-glyceraldehyde 3-phosphate and glycerone phosphate from D-glucose: step 2/4.</text>
</comment>
<name>A0A9P5XDJ5_9AGAR</name>
<dbReference type="CDD" id="cd05015">
    <property type="entry name" value="SIS_PGI_1"/>
    <property type="match status" value="1"/>
</dbReference>
<dbReference type="OrthoDB" id="5831190at2759"/>
<evidence type="ECO:0000256" key="8">
    <source>
        <dbReference type="ARBA" id="ARBA00024178"/>
    </source>
</evidence>
<sequence length="553" mass="61436">MSGSLASNYPSWKKLQDIYDKDRAKIVLRELFAADPQRFNKFSATYNSPSGSKSQILLDYSKHLVTEPILSTLFSLLREAKVEDARDKMFSGEHINTSEDRAVLHVALRNLGNDFKITESGVDEVSGVLQHMKEFSEAVRSGAWKGYTGKTINTIVNIGIGGSDLGPVMVTEALKPYSKRDLKALFVSNIDGTHIAETLRECDPERTLFIIASKTFTTQETITNAESARDWFLAHSKDKAHVAKHFVALSTNTSAVTAFGIDESNMFQFWDWVGGRYSLWSAIGLSIALVIGFDNFEKLLGGAHAMDQHFKTTPLEKNLPAIMAALGIWYNDFYGAQTLALLPYDQYLHKFADYFQQGDMESNGKFITKNGDRVNYQTGPIIWGASGTNGQHSFYQLIHQGTKIIPADFLAPATTQNPIANSKHHRILLSNFFAQPEALAFGKTEEEVRQELGPNASEPLVKSKVFEGNRPSSSLMFDILDPATLGALIALYEHKIFVQGVVWGINSFDQMGVELGKVLAKKILAQLDKPGDVKGHDSSTTGLIHWYQAHRKE</sequence>
<comment type="similarity">
    <text evidence="2 10">Belongs to the GPI family.</text>
</comment>
<dbReference type="Gene3D" id="3.40.50.10490">
    <property type="entry name" value="Glucose-6-phosphate isomerase like protein, domain 1"/>
    <property type="match status" value="2"/>
</dbReference>
<dbReference type="PROSITE" id="PS00765">
    <property type="entry name" value="P_GLUCOSE_ISOMERASE_1"/>
    <property type="match status" value="1"/>
</dbReference>
<dbReference type="Gene3D" id="1.10.1390.10">
    <property type="match status" value="1"/>
</dbReference>
<dbReference type="GO" id="GO:0006096">
    <property type="term" value="P:glycolytic process"/>
    <property type="evidence" value="ECO:0007669"/>
    <property type="project" value="UniProtKB-KW"/>
</dbReference>
<gene>
    <name evidence="11" type="ORF">P691DRAFT_776057</name>
</gene>
<dbReference type="GO" id="GO:0005829">
    <property type="term" value="C:cytosol"/>
    <property type="evidence" value="ECO:0007669"/>
    <property type="project" value="TreeGrafter"/>
</dbReference>
<protein>
    <recommendedName>
        <fullName evidence="4 10">Glucose-6-phosphate isomerase</fullName>
        <ecNumber evidence="3 10">5.3.1.9</ecNumber>
    </recommendedName>
</protein>
<evidence type="ECO:0000313" key="12">
    <source>
        <dbReference type="Proteomes" id="UP000807342"/>
    </source>
</evidence>
<dbReference type="PANTHER" id="PTHR11469">
    <property type="entry name" value="GLUCOSE-6-PHOSPHATE ISOMERASE"/>
    <property type="match status" value="1"/>
</dbReference>
<organism evidence="11 12">
    <name type="scientific">Macrolepiota fuliginosa MF-IS2</name>
    <dbReference type="NCBI Taxonomy" id="1400762"/>
    <lineage>
        <taxon>Eukaryota</taxon>
        <taxon>Fungi</taxon>
        <taxon>Dikarya</taxon>
        <taxon>Basidiomycota</taxon>
        <taxon>Agaricomycotina</taxon>
        <taxon>Agaricomycetes</taxon>
        <taxon>Agaricomycetidae</taxon>
        <taxon>Agaricales</taxon>
        <taxon>Agaricineae</taxon>
        <taxon>Agaricaceae</taxon>
        <taxon>Macrolepiota</taxon>
    </lineage>
</organism>
<proteinExistence type="inferred from homology"/>
<evidence type="ECO:0000256" key="9">
    <source>
        <dbReference type="ARBA" id="ARBA00029321"/>
    </source>
</evidence>
<dbReference type="GO" id="GO:0004347">
    <property type="term" value="F:glucose-6-phosphate isomerase activity"/>
    <property type="evidence" value="ECO:0007669"/>
    <property type="project" value="UniProtKB-EC"/>
</dbReference>
<dbReference type="PANTHER" id="PTHR11469:SF1">
    <property type="entry name" value="GLUCOSE-6-PHOSPHATE ISOMERASE"/>
    <property type="match status" value="1"/>
</dbReference>
<dbReference type="PROSITE" id="PS51463">
    <property type="entry name" value="P_GLUCOSE_ISOMERASE_3"/>
    <property type="match status" value="1"/>
</dbReference>
<dbReference type="InterPro" id="IPR046348">
    <property type="entry name" value="SIS_dom_sf"/>
</dbReference>
<comment type="function">
    <text evidence="8">In the cytoplasm, catalyzes the conversion of glucose-6-phosphate to fructose-6-phosphate, the second step in glycolysis, and the reverse reaction during gluconeogenesis.</text>
</comment>
<evidence type="ECO:0000256" key="4">
    <source>
        <dbReference type="ARBA" id="ARBA00018388"/>
    </source>
</evidence>
<accession>A0A9P5XDJ5</accession>